<organism evidence="1 2">
    <name type="scientific">Pseudomonas putida</name>
    <name type="common">Arthrobacter siderocapsulatus</name>
    <dbReference type="NCBI Taxonomy" id="303"/>
    <lineage>
        <taxon>Bacteria</taxon>
        <taxon>Pseudomonadati</taxon>
        <taxon>Pseudomonadota</taxon>
        <taxon>Gammaproteobacteria</taxon>
        <taxon>Pseudomonadales</taxon>
        <taxon>Pseudomonadaceae</taxon>
        <taxon>Pseudomonas</taxon>
    </lineage>
</organism>
<gene>
    <name evidence="1" type="ORF">B7H17_24495</name>
</gene>
<dbReference type="EMBL" id="NBWC01000049">
    <property type="protein sequence ID" value="ORL58694.1"/>
    <property type="molecule type" value="Genomic_DNA"/>
</dbReference>
<evidence type="ECO:0000313" key="2">
    <source>
        <dbReference type="Proteomes" id="UP000193675"/>
    </source>
</evidence>
<proteinExistence type="predicted"/>
<dbReference type="Proteomes" id="UP000193675">
    <property type="component" value="Unassembled WGS sequence"/>
</dbReference>
<reference evidence="1 2" key="1">
    <citation type="submission" date="2017-04" db="EMBL/GenBank/DDBJ databases">
        <title>Presence of VIM-2 positive Pseudomonas species in chickens and their surrounding environment.</title>
        <authorList>
            <person name="Zhang R."/>
        </authorList>
    </citation>
    <scope>NUCLEOTIDE SEQUENCE [LARGE SCALE GENOMIC DNA]</scope>
    <source>
        <strain evidence="1 2">DZ-C18</strain>
    </source>
</reference>
<accession>A0A1X0ZH57</accession>
<evidence type="ECO:0000313" key="1">
    <source>
        <dbReference type="EMBL" id="ORL58694.1"/>
    </source>
</evidence>
<sequence>MALIELTTGTHEMTQAALCDWQCNIPPQLNERETELLDTRVRAASFDALACSDMNYAAAGITFEQDGRFTKVKHSGFTVVSLMGRFSKGLLLQTLRRNLADSSREVAKLVFPRLRSDLQLPLGHVIGFDVAASVHQVEHRGSRRLTAYVFRPPGETSSGYYGELNIDLYSCQAQISLKEGERWGGGASLLSADSITLIADTYSELCSVIAETFNGAVGRASKRHLSV</sequence>
<comment type="caution">
    <text evidence="1">The sequence shown here is derived from an EMBL/GenBank/DDBJ whole genome shotgun (WGS) entry which is preliminary data.</text>
</comment>
<dbReference type="AlphaFoldDB" id="A0A1X0ZH57"/>
<protein>
    <submittedName>
        <fullName evidence="1">Uncharacterized protein</fullName>
    </submittedName>
</protein>
<name>A0A1X0ZH57_PSEPU</name>